<dbReference type="AlphaFoldDB" id="A0A917B259"/>
<accession>A0A917B259</accession>
<feature type="transmembrane region" description="Helical" evidence="2">
    <location>
        <begin position="42"/>
        <end position="66"/>
    </location>
</feature>
<dbReference type="RefSeq" id="WP_188672808.1">
    <property type="nucleotide sequence ID" value="NZ_BMGP01000001.1"/>
</dbReference>
<feature type="transmembrane region" description="Helical" evidence="2">
    <location>
        <begin position="152"/>
        <end position="173"/>
    </location>
</feature>
<dbReference type="Proteomes" id="UP000598775">
    <property type="component" value="Unassembled WGS sequence"/>
</dbReference>
<keyword evidence="2" id="KW-0472">Membrane</keyword>
<dbReference type="EMBL" id="BMGP01000001">
    <property type="protein sequence ID" value="GGF13116.1"/>
    <property type="molecule type" value="Genomic_DNA"/>
</dbReference>
<feature type="region of interest" description="Disordered" evidence="1">
    <location>
        <begin position="1"/>
        <end position="36"/>
    </location>
</feature>
<evidence type="ECO:0000256" key="1">
    <source>
        <dbReference type="SAM" id="MobiDB-lite"/>
    </source>
</evidence>
<dbReference type="Pfam" id="PF07077">
    <property type="entry name" value="DUF1345"/>
    <property type="match status" value="1"/>
</dbReference>
<evidence type="ECO:0000313" key="4">
    <source>
        <dbReference type="Proteomes" id="UP000598775"/>
    </source>
</evidence>
<protein>
    <submittedName>
        <fullName evidence="3">Membrane protein</fullName>
    </submittedName>
</protein>
<reference evidence="3 4" key="1">
    <citation type="journal article" date="2014" name="Int. J. Syst. Evol. Microbiol.">
        <title>Complete genome sequence of Corynebacterium casei LMG S-19264T (=DSM 44701T), isolated from a smear-ripened cheese.</title>
        <authorList>
            <consortium name="US DOE Joint Genome Institute (JGI-PGF)"/>
            <person name="Walter F."/>
            <person name="Albersmeier A."/>
            <person name="Kalinowski J."/>
            <person name="Ruckert C."/>
        </authorList>
    </citation>
    <scope>NUCLEOTIDE SEQUENCE [LARGE SCALE GENOMIC DNA]</scope>
    <source>
        <strain evidence="3 4">CGMCC 1.12976</strain>
    </source>
</reference>
<dbReference type="InterPro" id="IPR009781">
    <property type="entry name" value="DUF1345"/>
</dbReference>
<name>A0A917B259_9MICO</name>
<keyword evidence="4" id="KW-1185">Reference proteome</keyword>
<comment type="caution">
    <text evidence="3">The sequence shown here is derived from an EMBL/GenBank/DDBJ whole genome shotgun (WGS) entry which is preliminary data.</text>
</comment>
<gene>
    <name evidence="3" type="ORF">GCM10011399_03780</name>
</gene>
<evidence type="ECO:0000256" key="2">
    <source>
        <dbReference type="SAM" id="Phobius"/>
    </source>
</evidence>
<keyword evidence="2" id="KW-1133">Transmembrane helix</keyword>
<organism evidence="3 4">
    <name type="scientific">Subtercola lobariae</name>
    <dbReference type="NCBI Taxonomy" id="1588641"/>
    <lineage>
        <taxon>Bacteria</taxon>
        <taxon>Bacillati</taxon>
        <taxon>Actinomycetota</taxon>
        <taxon>Actinomycetes</taxon>
        <taxon>Micrococcales</taxon>
        <taxon>Microbacteriaceae</taxon>
        <taxon>Subtercola</taxon>
    </lineage>
</organism>
<proteinExistence type="predicted"/>
<feature type="transmembrane region" description="Helical" evidence="2">
    <location>
        <begin position="116"/>
        <end position="140"/>
    </location>
</feature>
<feature type="transmembrane region" description="Helical" evidence="2">
    <location>
        <begin position="228"/>
        <end position="251"/>
    </location>
</feature>
<keyword evidence="2" id="KW-0812">Transmembrane</keyword>
<evidence type="ECO:0000313" key="3">
    <source>
        <dbReference type="EMBL" id="GGF13116.1"/>
    </source>
</evidence>
<sequence>MSDGGGSAAPGGGERMPAATPEGASRASRASRADDPNERRRAVIATYAVSIAVQAVMVVIGLSFVVTDDTATSLAALVLWCGLGTVYAVTALIALGVVSRRKRAFTGRPSRLELSLLARVISFIGTFSASLVGLIAAFQLLTLRSDPDYGPLFAVVGVWAMLVSWGFLHWGFVQIYQQLYFVSEVPPLRFPSTPNPGVIEFVYFSYTLGTSFAASDIEVQSTRMRWRVVWHSVLSFFFNGLIVVFALNTILSFGGAGAH</sequence>
<feature type="compositionally biased region" description="Gly residues" evidence="1">
    <location>
        <begin position="1"/>
        <end position="14"/>
    </location>
</feature>
<feature type="transmembrane region" description="Helical" evidence="2">
    <location>
        <begin position="72"/>
        <end position="95"/>
    </location>
</feature>